<dbReference type="Proteomes" id="UP000287166">
    <property type="component" value="Unassembled WGS sequence"/>
</dbReference>
<proteinExistence type="predicted"/>
<dbReference type="InParanoid" id="A0A401GD88"/>
<accession>A0A401GD88</accession>
<name>A0A401GD88_9APHY</name>
<protein>
    <submittedName>
        <fullName evidence="1">Uncharacterized protein</fullName>
    </submittedName>
</protein>
<gene>
    <name evidence="1" type="ORF">SCP_0213490</name>
</gene>
<dbReference type="EMBL" id="BFAD01000002">
    <property type="protein sequence ID" value="GBE80146.1"/>
    <property type="molecule type" value="Genomic_DNA"/>
</dbReference>
<dbReference type="OrthoDB" id="3295430at2759"/>
<comment type="caution">
    <text evidence="1">The sequence shown here is derived from an EMBL/GenBank/DDBJ whole genome shotgun (WGS) entry which is preliminary data.</text>
</comment>
<sequence length="173" mass="19553">MGSLHKWVSSLVDYTVAKVNREVPIPELLAGNAWIGSGRSSLCWVLPMRMLPQYRTPEDERQLRKFQKMVGLGGNPVIMASCDSLEPARYKTMETPEFLIEWSLPSFTERSMSGELTVDKLLASYYGPEMPEVQSLSLEDTHKLFATGKTEVLVYVLSLTKSFTQKVLDEESQ</sequence>
<dbReference type="AlphaFoldDB" id="A0A401GD88"/>
<keyword evidence="2" id="KW-1185">Reference proteome</keyword>
<evidence type="ECO:0000313" key="2">
    <source>
        <dbReference type="Proteomes" id="UP000287166"/>
    </source>
</evidence>
<dbReference type="RefSeq" id="XP_027611059.1">
    <property type="nucleotide sequence ID" value="XM_027755258.1"/>
</dbReference>
<reference evidence="1 2" key="1">
    <citation type="journal article" date="2018" name="Sci. Rep.">
        <title>Genome sequence of the cauliflower mushroom Sparassis crispa (Hanabiratake) and its association with beneficial usage.</title>
        <authorList>
            <person name="Kiyama R."/>
            <person name="Furutani Y."/>
            <person name="Kawaguchi K."/>
            <person name="Nakanishi T."/>
        </authorList>
    </citation>
    <scope>NUCLEOTIDE SEQUENCE [LARGE SCALE GENOMIC DNA]</scope>
</reference>
<organism evidence="1 2">
    <name type="scientific">Sparassis crispa</name>
    <dbReference type="NCBI Taxonomy" id="139825"/>
    <lineage>
        <taxon>Eukaryota</taxon>
        <taxon>Fungi</taxon>
        <taxon>Dikarya</taxon>
        <taxon>Basidiomycota</taxon>
        <taxon>Agaricomycotina</taxon>
        <taxon>Agaricomycetes</taxon>
        <taxon>Polyporales</taxon>
        <taxon>Sparassidaceae</taxon>
        <taxon>Sparassis</taxon>
    </lineage>
</organism>
<evidence type="ECO:0000313" key="1">
    <source>
        <dbReference type="EMBL" id="GBE80146.1"/>
    </source>
</evidence>
<dbReference type="GeneID" id="38777063"/>